<comment type="caution">
    <text evidence="6">The sequence shown here is derived from an EMBL/GenBank/DDBJ whole genome shotgun (WGS) entry which is preliminary data.</text>
</comment>
<organism evidence="6">
    <name type="scientific">Mesotoga infera</name>
    <dbReference type="NCBI Taxonomy" id="1236046"/>
    <lineage>
        <taxon>Bacteria</taxon>
        <taxon>Thermotogati</taxon>
        <taxon>Thermotogota</taxon>
        <taxon>Thermotogae</taxon>
        <taxon>Kosmotogales</taxon>
        <taxon>Kosmotogaceae</taxon>
        <taxon>Mesotoga</taxon>
    </lineage>
</organism>
<evidence type="ECO:0000313" key="6">
    <source>
        <dbReference type="EMBL" id="HDP76594.1"/>
    </source>
</evidence>
<accession>A0A7C1CSA5</accession>
<evidence type="ECO:0000256" key="1">
    <source>
        <dbReference type="ARBA" id="ARBA00022485"/>
    </source>
</evidence>
<dbReference type="Pfam" id="PF12838">
    <property type="entry name" value="Fer4_7"/>
    <property type="match status" value="1"/>
</dbReference>
<dbReference type="InterPro" id="IPR007160">
    <property type="entry name" value="DUF362"/>
</dbReference>
<keyword evidence="4" id="KW-0411">Iron-sulfur</keyword>
<dbReference type="PANTHER" id="PTHR24960:SF83">
    <property type="entry name" value="4FE-4S FERREDOXIN-TYPE DOMAIN-CONTAINING PROTEIN"/>
    <property type="match status" value="1"/>
</dbReference>
<feature type="domain" description="4Fe-4S ferredoxin-type" evidence="5">
    <location>
        <begin position="215"/>
        <end position="242"/>
    </location>
</feature>
<dbReference type="PROSITE" id="PS00198">
    <property type="entry name" value="4FE4S_FER_1"/>
    <property type="match status" value="1"/>
</dbReference>
<keyword evidence="3" id="KW-0408">Iron</keyword>
<reference evidence="6" key="1">
    <citation type="journal article" date="2020" name="mSystems">
        <title>Genome- and Community-Level Interaction Insights into Carbon Utilization and Element Cycling Functions of Hydrothermarchaeota in Hydrothermal Sediment.</title>
        <authorList>
            <person name="Zhou Z."/>
            <person name="Liu Y."/>
            <person name="Xu W."/>
            <person name="Pan J."/>
            <person name="Luo Z.H."/>
            <person name="Li M."/>
        </authorList>
    </citation>
    <scope>NUCLEOTIDE SEQUENCE [LARGE SCALE GENOMIC DNA]</scope>
    <source>
        <strain evidence="6">SpSt-1179</strain>
    </source>
</reference>
<evidence type="ECO:0000256" key="4">
    <source>
        <dbReference type="ARBA" id="ARBA00023014"/>
    </source>
</evidence>
<dbReference type="Gene3D" id="3.30.70.20">
    <property type="match status" value="2"/>
</dbReference>
<dbReference type="PANTHER" id="PTHR24960">
    <property type="entry name" value="PHOTOSYSTEM I IRON-SULFUR CENTER-RELATED"/>
    <property type="match status" value="1"/>
</dbReference>
<proteinExistence type="predicted"/>
<evidence type="ECO:0000256" key="3">
    <source>
        <dbReference type="ARBA" id="ARBA00023004"/>
    </source>
</evidence>
<feature type="domain" description="4Fe-4S ferredoxin-type" evidence="5">
    <location>
        <begin position="185"/>
        <end position="214"/>
    </location>
</feature>
<dbReference type="AlphaFoldDB" id="A0A7C1CSA5"/>
<dbReference type="Proteomes" id="UP000886198">
    <property type="component" value="Unassembled WGS sequence"/>
</dbReference>
<dbReference type="GO" id="GO:0046872">
    <property type="term" value="F:metal ion binding"/>
    <property type="evidence" value="ECO:0007669"/>
    <property type="project" value="UniProtKB-KW"/>
</dbReference>
<dbReference type="PROSITE" id="PS51379">
    <property type="entry name" value="4FE4S_FER_2"/>
    <property type="match status" value="2"/>
</dbReference>
<protein>
    <submittedName>
        <fullName evidence="6">DUF362 domain-containing protein</fullName>
    </submittedName>
</protein>
<dbReference type="InterPro" id="IPR017900">
    <property type="entry name" value="4Fe4S_Fe_S_CS"/>
</dbReference>
<evidence type="ECO:0000256" key="2">
    <source>
        <dbReference type="ARBA" id="ARBA00022723"/>
    </source>
</evidence>
<dbReference type="Pfam" id="PF04015">
    <property type="entry name" value="DUF362"/>
    <property type="match status" value="1"/>
</dbReference>
<name>A0A7C1CSA5_9BACT</name>
<sequence length="356" mass="38161">MSTVYFTDIDTTPQMGLLSKVEALVKRAGLEDVIEAGKLVAVKLHFGEYGNLAYIRPNYIKVIADQIIELGGVPFLTDANTLYKGSRANAADHMKTASLNGFTMESVGAPVVIADGLRGSDEIDVEIEGEYIKKAKIASAIALADALVVVSHFKGHEQTGFGGALKNIGMGSASRAGKMEQHSESKPVVREANCVACGMCERNCPTGAITVQRVARIDYDLCIGCGQCIAMCNYGAMSAGPGGTPESLSKKIAEYALAASKGKKALYISFINNVSPDCDCWHINRPPVVEDIGILASRDPVALDKACIDLVIKRLGYDPFEKAHPGITWHHQLDHAEKIGLGKATYRLQKVACFGR</sequence>
<dbReference type="InterPro" id="IPR017896">
    <property type="entry name" value="4Fe4S_Fe-S-bd"/>
</dbReference>
<keyword evidence="1" id="KW-0004">4Fe-4S</keyword>
<evidence type="ECO:0000259" key="5">
    <source>
        <dbReference type="PROSITE" id="PS51379"/>
    </source>
</evidence>
<dbReference type="GO" id="GO:0051539">
    <property type="term" value="F:4 iron, 4 sulfur cluster binding"/>
    <property type="evidence" value="ECO:0007669"/>
    <property type="project" value="UniProtKB-KW"/>
</dbReference>
<dbReference type="EMBL" id="DSBT01000005">
    <property type="protein sequence ID" value="HDP76594.1"/>
    <property type="molecule type" value="Genomic_DNA"/>
</dbReference>
<dbReference type="InterPro" id="IPR050157">
    <property type="entry name" value="PSI_iron-sulfur_center"/>
</dbReference>
<dbReference type="SUPFAM" id="SSF54862">
    <property type="entry name" value="4Fe-4S ferredoxins"/>
    <property type="match status" value="1"/>
</dbReference>
<keyword evidence="2" id="KW-0479">Metal-binding</keyword>
<gene>
    <name evidence="6" type="ORF">ENN47_00115</name>
</gene>